<feature type="compositionally biased region" description="Basic residues" evidence="1">
    <location>
        <begin position="212"/>
        <end position="221"/>
    </location>
</feature>
<organism evidence="3 4">
    <name type="scientific">Candidatus Dojkabacteria bacterium</name>
    <dbReference type="NCBI Taxonomy" id="2099670"/>
    <lineage>
        <taxon>Bacteria</taxon>
        <taxon>Candidatus Dojkabacteria</taxon>
    </lineage>
</organism>
<dbReference type="Proteomes" id="UP000760819">
    <property type="component" value="Unassembled WGS sequence"/>
</dbReference>
<feature type="compositionally biased region" description="Basic and acidic residues" evidence="1">
    <location>
        <begin position="200"/>
        <end position="209"/>
    </location>
</feature>
<comment type="caution">
    <text evidence="3">The sequence shown here is derived from an EMBL/GenBank/DDBJ whole genome shotgun (WGS) entry which is preliminary data.</text>
</comment>
<feature type="region of interest" description="Disordered" evidence="1">
    <location>
        <begin position="184"/>
        <end position="221"/>
    </location>
</feature>
<protein>
    <submittedName>
        <fullName evidence="3">Uncharacterized protein</fullName>
    </submittedName>
</protein>
<gene>
    <name evidence="3" type="ORF">KC640_03365</name>
</gene>
<evidence type="ECO:0000313" key="4">
    <source>
        <dbReference type="Proteomes" id="UP000760819"/>
    </source>
</evidence>
<keyword evidence="2" id="KW-0472">Membrane</keyword>
<sequence length="221" mass="25064">MADLVTTLITFIDYQVVLTAVVLYVVAMWLMFCLWVFLDARKRYHSVWVALMFGVLVFIFTFPALIFYLVVRPEETFMPGAEGYSADQAGVNVPVINFISEDGEVEMAINLQVYKQSHPTADMKVRVDWDSQHPGMQMSAGKESQTQVEVPMESKVEADSRFATLTNKAKGSFKKMLEVSKKQVPTYDLGASESEDTDSTDVRVAEELPKQQNKKKKNKRK</sequence>
<dbReference type="EMBL" id="JAGQLI010000186">
    <property type="protein sequence ID" value="MCA9379443.1"/>
    <property type="molecule type" value="Genomic_DNA"/>
</dbReference>
<reference evidence="3" key="1">
    <citation type="submission" date="2020-04" db="EMBL/GenBank/DDBJ databases">
        <authorList>
            <person name="Zhang T."/>
        </authorList>
    </citation>
    <scope>NUCLEOTIDE SEQUENCE</scope>
    <source>
        <strain evidence="3">HKST-UBA12</strain>
    </source>
</reference>
<keyword evidence="2" id="KW-1133">Transmembrane helix</keyword>
<evidence type="ECO:0000256" key="2">
    <source>
        <dbReference type="SAM" id="Phobius"/>
    </source>
</evidence>
<proteinExistence type="predicted"/>
<accession>A0A955KZT6</accession>
<evidence type="ECO:0000256" key="1">
    <source>
        <dbReference type="SAM" id="MobiDB-lite"/>
    </source>
</evidence>
<reference evidence="3" key="2">
    <citation type="journal article" date="2021" name="Microbiome">
        <title>Successional dynamics and alternative stable states in a saline activated sludge microbial community over 9 years.</title>
        <authorList>
            <person name="Wang Y."/>
            <person name="Ye J."/>
            <person name="Ju F."/>
            <person name="Liu L."/>
            <person name="Boyd J.A."/>
            <person name="Deng Y."/>
            <person name="Parks D.H."/>
            <person name="Jiang X."/>
            <person name="Yin X."/>
            <person name="Woodcroft B.J."/>
            <person name="Tyson G.W."/>
            <person name="Hugenholtz P."/>
            <person name="Polz M.F."/>
            <person name="Zhang T."/>
        </authorList>
    </citation>
    <scope>NUCLEOTIDE SEQUENCE</scope>
    <source>
        <strain evidence="3">HKST-UBA12</strain>
    </source>
</reference>
<feature type="transmembrane region" description="Helical" evidence="2">
    <location>
        <begin position="16"/>
        <end position="38"/>
    </location>
</feature>
<dbReference type="AlphaFoldDB" id="A0A955KZT6"/>
<evidence type="ECO:0000313" key="3">
    <source>
        <dbReference type="EMBL" id="MCA9379443.1"/>
    </source>
</evidence>
<feature type="transmembrane region" description="Helical" evidence="2">
    <location>
        <begin position="50"/>
        <end position="71"/>
    </location>
</feature>
<name>A0A955KZT6_9BACT</name>
<keyword evidence="2" id="KW-0812">Transmembrane</keyword>